<evidence type="ECO:0000313" key="3">
    <source>
        <dbReference type="Proteomes" id="UP000198510"/>
    </source>
</evidence>
<evidence type="ECO:0000256" key="1">
    <source>
        <dbReference type="SAM" id="MobiDB-lite"/>
    </source>
</evidence>
<gene>
    <name evidence="2" type="ORF">SAMN05421823_101641</name>
</gene>
<feature type="region of interest" description="Disordered" evidence="1">
    <location>
        <begin position="336"/>
        <end position="362"/>
    </location>
</feature>
<sequence length="362" mass="41454">MNHHTTGAPPPFAQRMARHQITDPHHQGMVVSIFEYPQEWRAQSQVHWNFQDSAMPVWAYASANHPASGASFEFLPVEAFYWLEPNYGFEAAGQRKYGLTCMPPMPAADAMTRLIVAKYRGNRPNLRILGVQPMPHLPQVLNDTALLQAPSESVGVRLDYEENGHAFEEEFYGVKTQQQAGGGTSVQINWGFARLFCFRALRGQLDPIRATCWHMARSVQHNPQWQSLFNQIVQQLNTQHGAKIDAWRAKLQNEVNFQEQLKGYYQDQRDRQNADLAWKMELDQRRQQPGAPGMTEQERWRNELGGETAYQDPNSTQGNYIYHRSTDAVVFMNERGDVVGSEDPSFDPNPGSTHTWRQLRKA</sequence>
<dbReference type="Proteomes" id="UP000198510">
    <property type="component" value="Unassembled WGS sequence"/>
</dbReference>
<protein>
    <submittedName>
        <fullName evidence="2">Uncharacterized protein</fullName>
    </submittedName>
</protein>
<dbReference type="RefSeq" id="WP_143017083.1">
    <property type="nucleotide sequence ID" value="NZ_FNFO01000001.1"/>
</dbReference>
<proteinExistence type="predicted"/>
<organism evidence="2 3">
    <name type="scientific">Catalinimonas alkaloidigena</name>
    <dbReference type="NCBI Taxonomy" id="1075417"/>
    <lineage>
        <taxon>Bacteria</taxon>
        <taxon>Pseudomonadati</taxon>
        <taxon>Bacteroidota</taxon>
        <taxon>Cytophagia</taxon>
        <taxon>Cytophagales</taxon>
        <taxon>Catalimonadaceae</taxon>
        <taxon>Catalinimonas</taxon>
    </lineage>
</organism>
<accession>A0A1G8YDC9</accession>
<dbReference type="OrthoDB" id="3666329at2"/>
<name>A0A1G8YDC9_9BACT</name>
<keyword evidence="3" id="KW-1185">Reference proteome</keyword>
<dbReference type="EMBL" id="FNFO01000001">
    <property type="protein sequence ID" value="SDK00838.1"/>
    <property type="molecule type" value="Genomic_DNA"/>
</dbReference>
<dbReference type="AlphaFoldDB" id="A0A1G8YDC9"/>
<reference evidence="2 3" key="1">
    <citation type="submission" date="2016-10" db="EMBL/GenBank/DDBJ databases">
        <authorList>
            <person name="de Groot N.N."/>
        </authorList>
    </citation>
    <scope>NUCLEOTIDE SEQUENCE [LARGE SCALE GENOMIC DNA]</scope>
    <source>
        <strain evidence="2 3">DSM 25186</strain>
    </source>
</reference>
<evidence type="ECO:0000313" key="2">
    <source>
        <dbReference type="EMBL" id="SDK00838.1"/>
    </source>
</evidence>